<dbReference type="Proteomes" id="UP000266841">
    <property type="component" value="Unassembled WGS sequence"/>
</dbReference>
<gene>
    <name evidence="1" type="ORF">THAOC_17626</name>
</gene>
<dbReference type="AlphaFoldDB" id="K0S943"/>
<proteinExistence type="predicted"/>
<sequence>MAHTLTCPLNRQPTSEKEIEENHFVGLLVWITGKKSKIPISRKGKKSVDLVSNCRLPKILTPLDTAQ</sequence>
<evidence type="ECO:0000313" key="1">
    <source>
        <dbReference type="EMBL" id="EJK61815.1"/>
    </source>
</evidence>
<dbReference type="EMBL" id="AGNL01019459">
    <property type="protein sequence ID" value="EJK61815.1"/>
    <property type="molecule type" value="Genomic_DNA"/>
</dbReference>
<reference evidence="1 2" key="1">
    <citation type="journal article" date="2012" name="Genome Biol.">
        <title>Genome and low-iron response of an oceanic diatom adapted to chronic iron limitation.</title>
        <authorList>
            <person name="Lommer M."/>
            <person name="Specht M."/>
            <person name="Roy A.S."/>
            <person name="Kraemer L."/>
            <person name="Andreson R."/>
            <person name="Gutowska M.A."/>
            <person name="Wolf J."/>
            <person name="Bergner S.V."/>
            <person name="Schilhabel M.B."/>
            <person name="Klostermeier U.C."/>
            <person name="Beiko R.G."/>
            <person name="Rosenstiel P."/>
            <person name="Hippler M."/>
            <person name="Laroche J."/>
        </authorList>
    </citation>
    <scope>NUCLEOTIDE SEQUENCE [LARGE SCALE GENOMIC DNA]</scope>
    <source>
        <strain evidence="1 2">CCMP1005</strain>
    </source>
</reference>
<accession>K0S943</accession>
<evidence type="ECO:0000313" key="2">
    <source>
        <dbReference type="Proteomes" id="UP000266841"/>
    </source>
</evidence>
<keyword evidence="2" id="KW-1185">Reference proteome</keyword>
<protein>
    <submittedName>
        <fullName evidence="1">Uncharacterized protein</fullName>
    </submittedName>
</protein>
<name>K0S943_THAOC</name>
<organism evidence="1 2">
    <name type="scientific">Thalassiosira oceanica</name>
    <name type="common">Marine diatom</name>
    <dbReference type="NCBI Taxonomy" id="159749"/>
    <lineage>
        <taxon>Eukaryota</taxon>
        <taxon>Sar</taxon>
        <taxon>Stramenopiles</taxon>
        <taxon>Ochrophyta</taxon>
        <taxon>Bacillariophyta</taxon>
        <taxon>Coscinodiscophyceae</taxon>
        <taxon>Thalassiosirophycidae</taxon>
        <taxon>Thalassiosirales</taxon>
        <taxon>Thalassiosiraceae</taxon>
        <taxon>Thalassiosira</taxon>
    </lineage>
</organism>
<comment type="caution">
    <text evidence="1">The sequence shown here is derived from an EMBL/GenBank/DDBJ whole genome shotgun (WGS) entry which is preliminary data.</text>
</comment>